<dbReference type="Pfam" id="PF20155">
    <property type="entry name" value="TMP_3"/>
    <property type="match status" value="1"/>
</dbReference>
<dbReference type="EMBL" id="FQWD01000010">
    <property type="protein sequence ID" value="SHH40161.1"/>
    <property type="molecule type" value="Genomic_DNA"/>
</dbReference>
<evidence type="ECO:0000256" key="1">
    <source>
        <dbReference type="SAM" id="Coils"/>
    </source>
</evidence>
<feature type="coiled-coil region" evidence="1">
    <location>
        <begin position="635"/>
        <end position="662"/>
    </location>
</feature>
<dbReference type="STRING" id="634436.SAMN05216361_0048"/>
<keyword evidence="4" id="KW-1185">Reference proteome</keyword>
<dbReference type="NCBIfam" id="TIGR02675">
    <property type="entry name" value="tape_meas_nterm"/>
    <property type="match status" value="1"/>
</dbReference>
<accession>A0A1M5SNR2</accession>
<protein>
    <submittedName>
        <fullName evidence="3">Tape measure domain-containing protein</fullName>
    </submittedName>
</protein>
<dbReference type="InterPro" id="IPR013491">
    <property type="entry name" value="Tape_meas_N"/>
</dbReference>
<name>A0A1M5SNR2_9ALTE</name>
<feature type="coiled-coil region" evidence="1">
    <location>
        <begin position="518"/>
        <end position="554"/>
    </location>
</feature>
<evidence type="ECO:0000313" key="4">
    <source>
        <dbReference type="Proteomes" id="UP000184520"/>
    </source>
</evidence>
<evidence type="ECO:0000259" key="2">
    <source>
        <dbReference type="Pfam" id="PF20155"/>
    </source>
</evidence>
<dbReference type="OrthoDB" id="8019720at2"/>
<gene>
    <name evidence="3" type="ORF">SAMN05216361_0048</name>
</gene>
<proteinExistence type="predicted"/>
<dbReference type="Proteomes" id="UP000184520">
    <property type="component" value="Unassembled WGS sequence"/>
</dbReference>
<reference evidence="4" key="1">
    <citation type="submission" date="2016-11" db="EMBL/GenBank/DDBJ databases">
        <authorList>
            <person name="Varghese N."/>
            <person name="Submissions S."/>
        </authorList>
    </citation>
    <scope>NUCLEOTIDE SEQUENCE [LARGE SCALE GENOMIC DNA]</scope>
    <source>
        <strain evidence="4">CGMCC 1.8995</strain>
    </source>
</reference>
<feature type="domain" description="Tape measure protein N-terminal" evidence="2">
    <location>
        <begin position="75"/>
        <end position="261"/>
    </location>
</feature>
<sequence>MANYNVALRIGYNGKDVSAGAARNAADINRLQQATYTQGRASATAAAQNTALAGSYRALAGAVSLYAAGAAGINFIRAASDAEMLQLRLENLTTSASQNAEAQRYLEEAADRLNVRYSVLADSYTRLLVLERQRTLTATESREILEGMTNVARTLGASNVQVSQAMYGMTQAFTQGRVQAQELNQVVEPLPGLLQALDKAAGVASGGFRRMVVDGEVTSQMFKRTLITALKDYEGAAEGAANTMSAAFNDFLSEYDNLAKRLSAPINSAIVPLVTTATSALETLGDNVDVLDDLAVAAGIVAAVYAGRLTGSIATVISQKIADVAASNAQLAANQRTAASTLTAANTQLHYAQQLQQGAVRQLAAAKNDATRAAAVNNLAASNVRLAAAERAAATATTTYAAAASAATISTRALTAAKAILGGPAGIAMTAALTLGYFALSANDASFETQELTQDVTDLIAKYKELDQTGRKYEILNITSQEQKFRQSLLNAQAELRKLEDPVNRILNKRMFGEGDPNKELQDTARIKELKVEIEKAEKQLNTLAETKAKLFNATLPGEWLPVEEESNSPAAVDYSKQVSDLETFLDGQEGRINASYVKRQQMLDKAYEQGGVSQQKYNDLSTRLELQRDQDISEVRARAAAEEARRQNDMYNAELNAMRVAHEQQLAEIQGFEDRKALLQYQLQKAAADKRNEQLILQAQGFANQKEKDDHARAEALLQAETRRTGQIQQLLFSKNEWERKNELEKTDAVLAIGEYGFKQMAGQSKKAFAMYKAFSIAKAVINTYEMATGAYTALAQIPVVGPALGAAAAAAAIAFGINQVATIKNQQYSAAYHGGVDYVANEQTALIQRGERIVSPRQNVALTQAVDTINSGKASAGNVVYFNYSPVFSTDGSDNSLEQIEGYAMQLYAQIKQDLIRELKTGTGEFYSAARVA</sequence>
<dbReference type="AlphaFoldDB" id="A0A1M5SNR2"/>
<dbReference type="RefSeq" id="WP_073325393.1">
    <property type="nucleotide sequence ID" value="NZ_FQWD01000010.1"/>
</dbReference>
<evidence type="ECO:0000313" key="3">
    <source>
        <dbReference type="EMBL" id="SHH40161.1"/>
    </source>
</evidence>
<organism evidence="3 4">
    <name type="scientific">Marisediminitalea aggregata</name>
    <dbReference type="NCBI Taxonomy" id="634436"/>
    <lineage>
        <taxon>Bacteria</taxon>
        <taxon>Pseudomonadati</taxon>
        <taxon>Pseudomonadota</taxon>
        <taxon>Gammaproteobacteria</taxon>
        <taxon>Alteromonadales</taxon>
        <taxon>Alteromonadaceae</taxon>
        <taxon>Marisediminitalea</taxon>
    </lineage>
</organism>
<keyword evidence="1" id="KW-0175">Coiled coil</keyword>